<dbReference type="OrthoDB" id="2750929at2759"/>
<dbReference type="AlphaFoldDB" id="A0A8H5CI42"/>
<protein>
    <submittedName>
        <fullName evidence="2">Uncharacterized protein</fullName>
    </submittedName>
</protein>
<keyword evidence="3" id="KW-1185">Reference proteome</keyword>
<name>A0A8H5CI42_9AGAR</name>
<sequence>MLQRIPSALRRAAQHIRFSGSSNPTRALRFYVTHDPYHQYAPKTTPTSQKTHGGISPFRPMSSSARQHDVLSTRRPKRTINNLDPNQLHISDIIDLNGPVLPTVKIGATLRASQQLDYLWKTPFPPNSRGFLYYHSRPELPPAAGEIRFRMVDSRSASHSAADLFANGRDLLEHTGYKPWRIHMLQLYATQKYAPIRQLLRTQGLIDAAWDRKAEQRVSAVNLNNLGRSTILDTISDTFVIQLPILTLRLIFIHDECIVPASQVAWNLHWRDRPETVKGSDAHWRVYQGSAVVRFELKKAETDKMFYSVKEGEVVLVLRILKLLDPASPDGVPFRLPEGGDLIQGRSPSFYWFMRLDKARKDRVITPSSLKILEELYLGGNTSTEKSPSSY</sequence>
<dbReference type="EMBL" id="JAACJK010000001">
    <property type="protein sequence ID" value="KAF5342201.1"/>
    <property type="molecule type" value="Genomic_DNA"/>
</dbReference>
<evidence type="ECO:0000313" key="3">
    <source>
        <dbReference type="Proteomes" id="UP000541558"/>
    </source>
</evidence>
<evidence type="ECO:0000313" key="2">
    <source>
        <dbReference type="EMBL" id="KAF5342201.1"/>
    </source>
</evidence>
<gene>
    <name evidence="2" type="ORF">D9611_001987</name>
</gene>
<organism evidence="2 3">
    <name type="scientific">Ephemerocybe angulata</name>
    <dbReference type="NCBI Taxonomy" id="980116"/>
    <lineage>
        <taxon>Eukaryota</taxon>
        <taxon>Fungi</taxon>
        <taxon>Dikarya</taxon>
        <taxon>Basidiomycota</taxon>
        <taxon>Agaricomycotina</taxon>
        <taxon>Agaricomycetes</taxon>
        <taxon>Agaricomycetidae</taxon>
        <taxon>Agaricales</taxon>
        <taxon>Agaricineae</taxon>
        <taxon>Psathyrellaceae</taxon>
        <taxon>Ephemerocybe</taxon>
    </lineage>
</organism>
<reference evidence="2 3" key="1">
    <citation type="journal article" date="2020" name="ISME J.">
        <title>Uncovering the hidden diversity of litter-decomposition mechanisms in mushroom-forming fungi.</title>
        <authorList>
            <person name="Floudas D."/>
            <person name="Bentzer J."/>
            <person name="Ahren D."/>
            <person name="Johansson T."/>
            <person name="Persson P."/>
            <person name="Tunlid A."/>
        </authorList>
    </citation>
    <scope>NUCLEOTIDE SEQUENCE [LARGE SCALE GENOMIC DNA]</scope>
    <source>
        <strain evidence="2 3">CBS 175.51</strain>
    </source>
</reference>
<dbReference type="Proteomes" id="UP000541558">
    <property type="component" value="Unassembled WGS sequence"/>
</dbReference>
<proteinExistence type="predicted"/>
<accession>A0A8H5CI42</accession>
<evidence type="ECO:0000256" key="1">
    <source>
        <dbReference type="SAM" id="MobiDB-lite"/>
    </source>
</evidence>
<feature type="compositionally biased region" description="Polar residues" evidence="1">
    <location>
        <begin position="42"/>
        <end position="51"/>
    </location>
</feature>
<comment type="caution">
    <text evidence="2">The sequence shown here is derived from an EMBL/GenBank/DDBJ whole genome shotgun (WGS) entry which is preliminary data.</text>
</comment>
<feature type="region of interest" description="Disordered" evidence="1">
    <location>
        <begin position="39"/>
        <end position="73"/>
    </location>
</feature>